<evidence type="ECO:0000256" key="2">
    <source>
        <dbReference type="ARBA" id="ARBA00022630"/>
    </source>
</evidence>
<evidence type="ECO:0000256" key="1">
    <source>
        <dbReference type="ARBA" id="ARBA00001974"/>
    </source>
</evidence>
<organism evidence="6 7">
    <name type="scientific">Xylanibacter ruminicola</name>
    <name type="common">Prevotella ruminicola</name>
    <dbReference type="NCBI Taxonomy" id="839"/>
    <lineage>
        <taxon>Bacteria</taxon>
        <taxon>Pseudomonadati</taxon>
        <taxon>Bacteroidota</taxon>
        <taxon>Bacteroidia</taxon>
        <taxon>Bacteroidales</taxon>
        <taxon>Prevotellaceae</taxon>
        <taxon>Xylanibacter</taxon>
    </lineage>
</organism>
<proteinExistence type="predicted"/>
<dbReference type="InterPro" id="IPR023166">
    <property type="entry name" value="BaiN-like_dom_sf"/>
</dbReference>
<protein>
    <submittedName>
        <fullName evidence="6">Aminoacetone oxidase family FAD-binding enzyme</fullName>
    </submittedName>
</protein>
<evidence type="ECO:0000313" key="7">
    <source>
        <dbReference type="Proteomes" id="UP000763088"/>
    </source>
</evidence>
<gene>
    <name evidence="6" type="ORF">E7102_11330</name>
</gene>
<dbReference type="Pfam" id="PF03486">
    <property type="entry name" value="HI0933_like"/>
    <property type="match status" value="1"/>
</dbReference>
<dbReference type="SUPFAM" id="SSF160996">
    <property type="entry name" value="HI0933 insert domain-like"/>
    <property type="match status" value="1"/>
</dbReference>
<dbReference type="EMBL" id="SUYD01000014">
    <property type="protein sequence ID" value="MBE6267034.1"/>
    <property type="molecule type" value="Genomic_DNA"/>
</dbReference>
<comment type="caution">
    <text evidence="6">The sequence shown here is derived from an EMBL/GenBank/DDBJ whole genome shotgun (WGS) entry which is preliminary data.</text>
</comment>
<feature type="domain" description="RsdA/BaiN/AoA(So)-like insert" evidence="5">
    <location>
        <begin position="166"/>
        <end position="327"/>
    </location>
</feature>
<evidence type="ECO:0000313" key="6">
    <source>
        <dbReference type="EMBL" id="MBE6267034.1"/>
    </source>
</evidence>
<name>A0A928GIA2_XYLRU</name>
<accession>A0A928GIA2</accession>
<dbReference type="AlphaFoldDB" id="A0A928GIA2"/>
<evidence type="ECO:0000259" key="5">
    <source>
        <dbReference type="Pfam" id="PF22780"/>
    </source>
</evidence>
<dbReference type="Proteomes" id="UP000763088">
    <property type="component" value="Unassembled WGS sequence"/>
</dbReference>
<keyword evidence="2" id="KW-0285">Flavoprotein</keyword>
<evidence type="ECO:0000259" key="4">
    <source>
        <dbReference type="Pfam" id="PF03486"/>
    </source>
</evidence>
<dbReference type="Gene3D" id="3.50.50.60">
    <property type="entry name" value="FAD/NAD(P)-binding domain"/>
    <property type="match status" value="2"/>
</dbReference>
<reference evidence="6" key="1">
    <citation type="submission" date="2019-04" db="EMBL/GenBank/DDBJ databases">
        <title>Evolution of Biomass-Degrading Anaerobic Consortia Revealed by Metagenomics.</title>
        <authorList>
            <person name="Peng X."/>
        </authorList>
    </citation>
    <scope>NUCLEOTIDE SEQUENCE</scope>
    <source>
        <strain evidence="6">SIG141</strain>
    </source>
</reference>
<sequence length="395" mass="43776">MKTAIVGGGAAGFFAAINLKEMCPEMQVTIFEKSKKVLAKVEVSGGGRCNCTNSFEAVTDLQQVYPRGHRLLKRLFKTFDYRDAYEWFESHGVRLVTQEDHCVFPMSQDSHTIINMFLAEAKRHGIEIRTQCKIESLEQLKDYDFKVITTGGGTASMAGVPTIEAVPSLFTFCIEDEALRALMGTVVEDATASIPGTKFKSCGPLLITHWGMSGPAILKLSSHAARELHEHNYQMPLAVNWTSLKEPEIQQELHEIIIRHPQKQIATIRPLGLPSRLWDYLVAKTLGERAQNRWQNLNPKELNRLTNALCNDQYQIAGRAAFKDEFVTCGGIDLSGINPNTLESKTLPQLYFAGEVLDVDGVTGGFNFQAAWTTAYVVSMAINQQAGCSRSPSEG</sequence>
<feature type="domain" description="RsdA/BaiN/AoA(So)-like Rossmann fold-like" evidence="4">
    <location>
        <begin position="2"/>
        <end position="379"/>
    </location>
</feature>
<keyword evidence="3" id="KW-0274">FAD</keyword>
<dbReference type="InterPro" id="IPR004792">
    <property type="entry name" value="BaiN-like"/>
</dbReference>
<dbReference type="SUPFAM" id="SSF51905">
    <property type="entry name" value="FAD/NAD(P)-binding domain"/>
    <property type="match status" value="1"/>
</dbReference>
<dbReference type="NCBIfam" id="TIGR00275">
    <property type="entry name" value="aminoacetone oxidase family FAD-binding enzyme"/>
    <property type="match status" value="1"/>
</dbReference>
<dbReference type="PANTHER" id="PTHR42887">
    <property type="entry name" value="OS12G0638800 PROTEIN"/>
    <property type="match status" value="1"/>
</dbReference>
<dbReference type="Gene3D" id="2.40.30.10">
    <property type="entry name" value="Translation factors"/>
    <property type="match status" value="1"/>
</dbReference>
<dbReference type="PANTHER" id="PTHR42887:SF2">
    <property type="entry name" value="OS12G0638800 PROTEIN"/>
    <property type="match status" value="1"/>
</dbReference>
<evidence type="ECO:0000256" key="3">
    <source>
        <dbReference type="ARBA" id="ARBA00022827"/>
    </source>
</evidence>
<dbReference type="Pfam" id="PF22780">
    <property type="entry name" value="HI0933_like_1st"/>
    <property type="match status" value="1"/>
</dbReference>
<dbReference type="Gene3D" id="1.10.8.260">
    <property type="entry name" value="HI0933 insert domain-like"/>
    <property type="match status" value="1"/>
</dbReference>
<dbReference type="InterPro" id="IPR057661">
    <property type="entry name" value="RsdA/BaiN/AoA(So)_Rossmann"/>
</dbReference>
<dbReference type="InterPro" id="IPR055178">
    <property type="entry name" value="RsdA/BaiN/AoA(So)-like_dom"/>
</dbReference>
<dbReference type="InterPro" id="IPR036188">
    <property type="entry name" value="FAD/NAD-bd_sf"/>
</dbReference>
<comment type="cofactor">
    <cofactor evidence="1">
        <name>FAD</name>
        <dbReference type="ChEBI" id="CHEBI:57692"/>
    </cofactor>
</comment>